<feature type="domain" description="4Fe-4S Mo/W bis-MGD-type" evidence="8">
    <location>
        <begin position="22"/>
        <end position="79"/>
    </location>
</feature>
<evidence type="ECO:0000256" key="7">
    <source>
        <dbReference type="ARBA" id="ARBA00023014"/>
    </source>
</evidence>
<dbReference type="Gene3D" id="3.40.50.740">
    <property type="match status" value="1"/>
</dbReference>
<dbReference type="SUPFAM" id="SSF53706">
    <property type="entry name" value="Formate dehydrogenase/DMSO reductase, domains 1-3"/>
    <property type="match status" value="1"/>
</dbReference>
<evidence type="ECO:0000256" key="5">
    <source>
        <dbReference type="ARBA" id="ARBA00023002"/>
    </source>
</evidence>
<dbReference type="InterPro" id="IPR050612">
    <property type="entry name" value="Prok_Mopterin_Oxidored"/>
</dbReference>
<dbReference type="InterPro" id="IPR006655">
    <property type="entry name" value="Mopterin_OxRdtase_prok_CS"/>
</dbReference>
<dbReference type="Gene3D" id="2.40.40.20">
    <property type="match status" value="1"/>
</dbReference>
<evidence type="ECO:0000256" key="1">
    <source>
        <dbReference type="ARBA" id="ARBA00001942"/>
    </source>
</evidence>
<dbReference type="SUPFAM" id="SSF50692">
    <property type="entry name" value="ADC-like"/>
    <property type="match status" value="1"/>
</dbReference>
<dbReference type="Gene3D" id="3.30.2070.10">
    <property type="entry name" value="Formate dehydrogenase/DMSO reductase"/>
    <property type="match status" value="1"/>
</dbReference>
<dbReference type="PROSITE" id="PS51669">
    <property type="entry name" value="4FE4S_MOW_BIS_MGD"/>
    <property type="match status" value="1"/>
</dbReference>
<dbReference type="GO" id="GO:0043546">
    <property type="term" value="F:molybdopterin cofactor binding"/>
    <property type="evidence" value="ECO:0007669"/>
    <property type="project" value="InterPro"/>
</dbReference>
<evidence type="ECO:0000256" key="3">
    <source>
        <dbReference type="ARBA" id="ARBA00022505"/>
    </source>
</evidence>
<dbReference type="EMBL" id="CAEZWM010000083">
    <property type="protein sequence ID" value="CAB4657693.1"/>
    <property type="molecule type" value="Genomic_DNA"/>
</dbReference>
<proteinExistence type="inferred from homology"/>
<comment type="similarity">
    <text evidence="2">Belongs to the prokaryotic molybdopterin-containing oxidoreductase family.</text>
</comment>
<evidence type="ECO:0000256" key="6">
    <source>
        <dbReference type="ARBA" id="ARBA00023004"/>
    </source>
</evidence>
<dbReference type="GO" id="GO:0016491">
    <property type="term" value="F:oxidoreductase activity"/>
    <property type="evidence" value="ECO:0007669"/>
    <property type="project" value="UniProtKB-KW"/>
</dbReference>
<dbReference type="Pfam" id="PF04879">
    <property type="entry name" value="Molybdop_Fe4S4"/>
    <property type="match status" value="1"/>
</dbReference>
<dbReference type="Pfam" id="PF01568">
    <property type="entry name" value="Molydop_binding"/>
    <property type="match status" value="1"/>
</dbReference>
<dbReference type="PANTHER" id="PTHR43742">
    <property type="entry name" value="TRIMETHYLAMINE-N-OXIDE REDUCTASE"/>
    <property type="match status" value="1"/>
</dbReference>
<evidence type="ECO:0000256" key="4">
    <source>
        <dbReference type="ARBA" id="ARBA00022723"/>
    </source>
</evidence>
<dbReference type="InterPro" id="IPR006657">
    <property type="entry name" value="MoPterin_dinucl-bd_dom"/>
</dbReference>
<dbReference type="Gene3D" id="3.40.228.10">
    <property type="entry name" value="Dimethylsulfoxide Reductase, domain 2"/>
    <property type="match status" value="1"/>
</dbReference>
<dbReference type="PANTHER" id="PTHR43742:SF6">
    <property type="entry name" value="OXIDOREDUCTASE YYAE-RELATED"/>
    <property type="match status" value="1"/>
</dbReference>
<dbReference type="InterPro" id="IPR006963">
    <property type="entry name" value="Mopterin_OxRdtase_4Fe-4S_dom"/>
</dbReference>
<keyword evidence="5" id="KW-0560">Oxidoreductase</keyword>
<dbReference type="AlphaFoldDB" id="A0A6J6LAI6"/>
<dbReference type="SMART" id="SM00926">
    <property type="entry name" value="Molybdop_Fe4S4"/>
    <property type="match status" value="1"/>
</dbReference>
<keyword evidence="4" id="KW-0479">Metal-binding</keyword>
<accession>A0A6J6LAI6</accession>
<sequence>MASTLDSTDSTDATDVTGRDVTTIAYGTCHHDCPDSCGWIATVENGVAVKLRGDPDHPFSKGELCPKVNHFIDRTYSDRRVTTPLRRVGPKGSGEFEAISWETALEEISAQLHIVIGAHGAEAVLPFSGAGNQSVLAMWFPYRLWNALGVTRLQGALCGAVAGAGVAMTNGTKLALDPEELAHSKLIIIWGSNTRLTNRHLWPTIEAARTAGARIIVIDPIRTITADEADQFIQPLPGTDIALMLAMMHVIIRDGLQDHEWVAAHTLGFEDLEEHVREWTPQRAAEICGLAEDEIVALAREYATTRPAAIRTLIGAEHREHGGMFFRTLACLPALVGAWRDRGGGLARSVGSWTDLAIDHDALSRPDLLGTREPRVLDEVRLADILTNTELNPSVHALFVWGTNPMVSVPNTELLRKGFERSDLFTVVHEQFLTDTARYADIVLPATTQLESVDVTPAWGHLNLGWNEAAIAPVGESISNAEFHRQLARALGLTEPALFEDDRAVLTAALPTIDIDRLRADHRVRVPYPEDGRPFGDGVFPTASGRVEFVSEELRALGQPALPTYEAPSEYAPEQLERFPFRLLTPKQHARFLNSSYSHLPKHQRAEHQRAEHQRAEQGAVEAGPYLEMVAADVTALNLSEGAMVKVSNDRGEVTLRVRVTERLRTGVVAIPWGWWGDSHEGGVANSLTSDRLTDWGGGVAYSDTLVAVSPAL</sequence>
<protein>
    <submittedName>
        <fullName evidence="9">Unannotated protein</fullName>
    </submittedName>
</protein>
<keyword evidence="3" id="KW-0500">Molybdenum</keyword>
<dbReference type="InterPro" id="IPR006656">
    <property type="entry name" value="Mopterin_OxRdtase"/>
</dbReference>
<keyword evidence="6" id="KW-0408">Iron</keyword>
<comment type="cofactor">
    <cofactor evidence="1">
        <name>Mo-bis(molybdopterin guanine dinucleotide)</name>
        <dbReference type="ChEBI" id="CHEBI:60539"/>
    </cofactor>
</comment>
<dbReference type="GO" id="GO:0051536">
    <property type="term" value="F:iron-sulfur cluster binding"/>
    <property type="evidence" value="ECO:0007669"/>
    <property type="project" value="UniProtKB-KW"/>
</dbReference>
<name>A0A6J6LAI6_9ZZZZ</name>
<evidence type="ECO:0000313" key="9">
    <source>
        <dbReference type="EMBL" id="CAB4657693.1"/>
    </source>
</evidence>
<evidence type="ECO:0000256" key="2">
    <source>
        <dbReference type="ARBA" id="ARBA00010312"/>
    </source>
</evidence>
<dbReference type="GO" id="GO:0046872">
    <property type="term" value="F:metal ion binding"/>
    <property type="evidence" value="ECO:0007669"/>
    <property type="project" value="UniProtKB-KW"/>
</dbReference>
<reference evidence="9" key="1">
    <citation type="submission" date="2020-05" db="EMBL/GenBank/DDBJ databases">
        <authorList>
            <person name="Chiriac C."/>
            <person name="Salcher M."/>
            <person name="Ghai R."/>
            <person name="Kavagutti S V."/>
        </authorList>
    </citation>
    <scope>NUCLEOTIDE SEQUENCE</scope>
</reference>
<dbReference type="InterPro" id="IPR009010">
    <property type="entry name" value="Asp_de-COase-like_dom_sf"/>
</dbReference>
<keyword evidence="7" id="KW-0411">Iron-sulfur</keyword>
<dbReference type="Pfam" id="PF00384">
    <property type="entry name" value="Molybdopterin"/>
    <property type="match status" value="1"/>
</dbReference>
<dbReference type="CDD" id="cd02766">
    <property type="entry name" value="MopB_3"/>
    <property type="match status" value="1"/>
</dbReference>
<evidence type="ECO:0000259" key="8">
    <source>
        <dbReference type="PROSITE" id="PS51669"/>
    </source>
</evidence>
<dbReference type="PROSITE" id="PS00490">
    <property type="entry name" value="MOLYBDOPTERIN_PROK_2"/>
    <property type="match status" value="1"/>
</dbReference>
<gene>
    <name evidence="9" type="ORF">UFOPK2242_00775</name>
</gene>
<dbReference type="Gene3D" id="2.20.25.90">
    <property type="entry name" value="ADC-like domains"/>
    <property type="match status" value="1"/>
</dbReference>
<organism evidence="9">
    <name type="scientific">freshwater metagenome</name>
    <dbReference type="NCBI Taxonomy" id="449393"/>
    <lineage>
        <taxon>unclassified sequences</taxon>
        <taxon>metagenomes</taxon>
        <taxon>ecological metagenomes</taxon>
    </lineage>
</organism>